<dbReference type="EMBL" id="KZ503341">
    <property type="protein sequence ID" value="PKU65499.1"/>
    <property type="molecule type" value="Genomic_DNA"/>
</dbReference>
<feature type="transmembrane region" description="Helical" evidence="1">
    <location>
        <begin position="106"/>
        <end position="128"/>
    </location>
</feature>
<dbReference type="Pfam" id="PF07343">
    <property type="entry name" value="DUF1475"/>
    <property type="match status" value="1"/>
</dbReference>
<keyword evidence="1" id="KW-0812">Transmembrane</keyword>
<name>A0A2I0VQ09_9ASPA</name>
<feature type="transmembrane region" description="Helical" evidence="1">
    <location>
        <begin position="134"/>
        <end position="155"/>
    </location>
</feature>
<reference evidence="2 3" key="2">
    <citation type="journal article" date="2017" name="Nature">
        <title>The Apostasia genome and the evolution of orchids.</title>
        <authorList>
            <person name="Zhang G.Q."/>
            <person name="Liu K.W."/>
            <person name="Li Z."/>
            <person name="Lohaus R."/>
            <person name="Hsiao Y.Y."/>
            <person name="Niu S.C."/>
            <person name="Wang J.Y."/>
            <person name="Lin Y.C."/>
            <person name="Xu Q."/>
            <person name="Chen L.J."/>
            <person name="Yoshida K."/>
            <person name="Fujiwara S."/>
            <person name="Wang Z.W."/>
            <person name="Zhang Y.Q."/>
            <person name="Mitsuda N."/>
            <person name="Wang M."/>
            <person name="Liu G.H."/>
            <person name="Pecoraro L."/>
            <person name="Huang H.X."/>
            <person name="Xiao X.J."/>
            <person name="Lin M."/>
            <person name="Wu X.Y."/>
            <person name="Wu W.L."/>
            <person name="Chen Y.Y."/>
            <person name="Chang S.B."/>
            <person name="Sakamoto S."/>
            <person name="Ohme-Takagi M."/>
            <person name="Yagi M."/>
            <person name="Zeng S.J."/>
            <person name="Shen C.Y."/>
            <person name="Yeh C.M."/>
            <person name="Luo Y.B."/>
            <person name="Tsai W.C."/>
            <person name="Van de Peer Y."/>
            <person name="Liu Z.J."/>
        </authorList>
    </citation>
    <scope>NUCLEOTIDE SEQUENCE [LARGE SCALE GENOMIC DNA]</scope>
    <source>
        <tissue evidence="2">The whole plant</tissue>
    </source>
</reference>
<protein>
    <submittedName>
        <fullName evidence="2">Uncharacterized protein</fullName>
    </submittedName>
</protein>
<dbReference type="PANTHER" id="PTHR36318">
    <property type="entry name" value="OS06G0581300 PROTEIN"/>
    <property type="match status" value="1"/>
</dbReference>
<evidence type="ECO:0000256" key="1">
    <source>
        <dbReference type="SAM" id="Phobius"/>
    </source>
</evidence>
<dbReference type="AlphaFoldDB" id="A0A2I0VQ09"/>
<proteinExistence type="predicted"/>
<feature type="transmembrane region" description="Helical" evidence="1">
    <location>
        <begin position="12"/>
        <end position="37"/>
    </location>
</feature>
<keyword evidence="1" id="KW-0472">Membrane</keyword>
<dbReference type="PANTHER" id="PTHR36318:SF3">
    <property type="entry name" value="OS06G0581300 PROTEIN"/>
    <property type="match status" value="1"/>
</dbReference>
<evidence type="ECO:0000313" key="2">
    <source>
        <dbReference type="EMBL" id="PKU65499.1"/>
    </source>
</evidence>
<accession>A0A2I0VQ09</accession>
<evidence type="ECO:0000313" key="3">
    <source>
        <dbReference type="Proteomes" id="UP000233837"/>
    </source>
</evidence>
<reference evidence="2 3" key="1">
    <citation type="journal article" date="2016" name="Sci. Rep.">
        <title>The Dendrobium catenatum Lindl. genome sequence provides insights into polysaccharide synthase, floral development and adaptive evolution.</title>
        <authorList>
            <person name="Zhang G.Q."/>
            <person name="Xu Q."/>
            <person name="Bian C."/>
            <person name="Tsai W.C."/>
            <person name="Yeh C.M."/>
            <person name="Liu K.W."/>
            <person name="Yoshida K."/>
            <person name="Zhang L.S."/>
            <person name="Chang S.B."/>
            <person name="Chen F."/>
            <person name="Shi Y."/>
            <person name="Su Y.Y."/>
            <person name="Zhang Y.Q."/>
            <person name="Chen L.J."/>
            <person name="Yin Y."/>
            <person name="Lin M."/>
            <person name="Huang H."/>
            <person name="Deng H."/>
            <person name="Wang Z.W."/>
            <person name="Zhu S.L."/>
            <person name="Zhao X."/>
            <person name="Deng C."/>
            <person name="Niu S.C."/>
            <person name="Huang J."/>
            <person name="Wang M."/>
            <person name="Liu G.H."/>
            <person name="Yang H.J."/>
            <person name="Xiao X.J."/>
            <person name="Hsiao Y.Y."/>
            <person name="Wu W.L."/>
            <person name="Chen Y.Y."/>
            <person name="Mitsuda N."/>
            <person name="Ohme-Takagi M."/>
            <person name="Luo Y.B."/>
            <person name="Van de Peer Y."/>
            <person name="Liu Z.J."/>
        </authorList>
    </citation>
    <scope>NUCLEOTIDE SEQUENCE [LARGE SCALE GENOMIC DNA]</scope>
    <source>
        <tissue evidence="2">The whole plant</tissue>
    </source>
</reference>
<organism evidence="2 3">
    <name type="scientific">Dendrobium catenatum</name>
    <dbReference type="NCBI Taxonomy" id="906689"/>
    <lineage>
        <taxon>Eukaryota</taxon>
        <taxon>Viridiplantae</taxon>
        <taxon>Streptophyta</taxon>
        <taxon>Embryophyta</taxon>
        <taxon>Tracheophyta</taxon>
        <taxon>Spermatophyta</taxon>
        <taxon>Magnoliopsida</taxon>
        <taxon>Liliopsida</taxon>
        <taxon>Asparagales</taxon>
        <taxon>Orchidaceae</taxon>
        <taxon>Epidendroideae</taxon>
        <taxon>Malaxideae</taxon>
        <taxon>Dendrobiinae</taxon>
        <taxon>Dendrobium</taxon>
    </lineage>
</organism>
<gene>
    <name evidence="2" type="ORF">MA16_Dca012221</name>
</gene>
<dbReference type="InterPro" id="IPR009943">
    <property type="entry name" value="DUF1475"/>
</dbReference>
<feature type="transmembrane region" description="Helical" evidence="1">
    <location>
        <begin position="72"/>
        <end position="94"/>
    </location>
</feature>
<sequence>MTLEVWVAYKESSWLSTCFWVILLVCFGSISTCAYIVKQLFSISGQDSSQDPLQLVLLRKDGESKVNCSSVVLGRIVFSALGIIMSAIVVYTLVTDGWPFRMELLTPWMAATLIDFYINVFAISVWVFHKESTWIRAIFWVCLLICLGRVARCLYMLLNLQRRRISDDIYHLLAKSEPRTFQGGGERLSLAIRTGDRTFQSLKDKMNKEYSFNWDSVAKLFLQSVKAGLELPECKRPKESKHADDPNYCPYHRVLSHLIEDCYIFND</sequence>
<dbReference type="Proteomes" id="UP000233837">
    <property type="component" value="Unassembled WGS sequence"/>
</dbReference>
<keyword evidence="1" id="KW-1133">Transmembrane helix</keyword>
<keyword evidence="3" id="KW-1185">Reference proteome</keyword>